<proteinExistence type="predicted"/>
<dbReference type="SUPFAM" id="SSF53335">
    <property type="entry name" value="S-adenosyl-L-methionine-dependent methyltransferases"/>
    <property type="match status" value="1"/>
</dbReference>
<dbReference type="CDD" id="cd02440">
    <property type="entry name" value="AdoMet_MTases"/>
    <property type="match status" value="1"/>
</dbReference>
<dbReference type="Gene3D" id="3.40.50.150">
    <property type="entry name" value="Vaccinia Virus protein VP39"/>
    <property type="match status" value="1"/>
</dbReference>
<evidence type="ECO:0000313" key="2">
    <source>
        <dbReference type="EMBL" id="KAL2826378.1"/>
    </source>
</evidence>
<comment type="caution">
    <text evidence="2">The sequence shown here is derived from an EMBL/GenBank/DDBJ whole genome shotgun (WGS) entry which is preliminary data.</text>
</comment>
<feature type="domain" description="Methyltransferase type 12" evidence="1">
    <location>
        <begin position="105"/>
        <end position="189"/>
    </location>
</feature>
<dbReference type="InterPro" id="IPR029063">
    <property type="entry name" value="SAM-dependent_MTases_sf"/>
</dbReference>
<protein>
    <recommendedName>
        <fullName evidence="1">Methyltransferase type 12 domain-containing protein</fullName>
    </recommendedName>
</protein>
<dbReference type="EMBL" id="JBFXLU010000442">
    <property type="protein sequence ID" value="KAL2826378.1"/>
    <property type="molecule type" value="Genomic_DNA"/>
</dbReference>
<name>A0ABR4IHQ0_9EURO</name>
<gene>
    <name evidence="2" type="ORF">BJY01DRAFT_256002</name>
</gene>
<dbReference type="Proteomes" id="UP001610446">
    <property type="component" value="Unassembled WGS sequence"/>
</dbReference>
<evidence type="ECO:0000313" key="3">
    <source>
        <dbReference type="Proteomes" id="UP001610446"/>
    </source>
</evidence>
<keyword evidence="3" id="KW-1185">Reference proteome</keyword>
<reference evidence="2 3" key="1">
    <citation type="submission" date="2024-07" db="EMBL/GenBank/DDBJ databases">
        <title>Section-level genome sequencing and comparative genomics of Aspergillus sections Usti and Cavernicolus.</title>
        <authorList>
            <consortium name="Lawrence Berkeley National Laboratory"/>
            <person name="Nybo J.L."/>
            <person name="Vesth T.C."/>
            <person name="Theobald S."/>
            <person name="Frisvad J.C."/>
            <person name="Larsen T.O."/>
            <person name="Kjaerboelling I."/>
            <person name="Rothschild-Mancinelli K."/>
            <person name="Lyhne E.K."/>
            <person name="Kogle M.E."/>
            <person name="Barry K."/>
            <person name="Clum A."/>
            <person name="Na H."/>
            <person name="Ledsgaard L."/>
            <person name="Lin J."/>
            <person name="Lipzen A."/>
            <person name="Kuo A."/>
            <person name="Riley R."/>
            <person name="Mondo S."/>
            <person name="Labutti K."/>
            <person name="Haridas S."/>
            <person name="Pangalinan J."/>
            <person name="Salamov A.A."/>
            <person name="Simmons B.A."/>
            <person name="Magnuson J.K."/>
            <person name="Chen J."/>
            <person name="Drula E."/>
            <person name="Henrissat B."/>
            <person name="Wiebenga A."/>
            <person name="Lubbers R.J."/>
            <person name="Gomes A.C."/>
            <person name="Makela M.R."/>
            <person name="Stajich J."/>
            <person name="Grigoriev I.V."/>
            <person name="Mortensen U.H."/>
            <person name="De Vries R.P."/>
            <person name="Baker S.E."/>
            <person name="Andersen M.R."/>
        </authorList>
    </citation>
    <scope>NUCLEOTIDE SEQUENCE [LARGE SCALE GENOMIC DNA]</scope>
    <source>
        <strain evidence="2 3">CBS 123904</strain>
    </source>
</reference>
<dbReference type="InterPro" id="IPR013217">
    <property type="entry name" value="Methyltransf_12"/>
</dbReference>
<sequence length="281" mass="31576">MVRAKQHEQQKEEWEKLDDPTVRQKIQRLIQELSNPADYEGLMFVRMGTALPRDLHGEIEPLTLMMEDNLLSDYYNVALGTPQTYPQVTRFVLLQSHKCPNLDYLEIGAGTGGATARVIQALAGYEQHKYPRFHSYTFTDISTSFLEQGSTRFGDLSGQMHFRKLDIEQDPTSQLRFENAQFDVILAANWRDVLQRNGFSDLKASSPDMDDPLEEGTRVMIAAALEQKAPVVQNCSRQGTPAKTSSCTLCDLQHEDLTGTVCISLAEFDDAVLAHISAADF</sequence>
<organism evidence="2 3">
    <name type="scientific">Aspergillus pseudoustus</name>
    <dbReference type="NCBI Taxonomy" id="1810923"/>
    <lineage>
        <taxon>Eukaryota</taxon>
        <taxon>Fungi</taxon>
        <taxon>Dikarya</taxon>
        <taxon>Ascomycota</taxon>
        <taxon>Pezizomycotina</taxon>
        <taxon>Eurotiomycetes</taxon>
        <taxon>Eurotiomycetidae</taxon>
        <taxon>Eurotiales</taxon>
        <taxon>Aspergillaceae</taxon>
        <taxon>Aspergillus</taxon>
        <taxon>Aspergillus subgen. Nidulantes</taxon>
    </lineage>
</organism>
<dbReference type="Pfam" id="PF08242">
    <property type="entry name" value="Methyltransf_12"/>
    <property type="match status" value="1"/>
</dbReference>
<accession>A0ABR4IHQ0</accession>
<evidence type="ECO:0000259" key="1">
    <source>
        <dbReference type="Pfam" id="PF08242"/>
    </source>
</evidence>